<proteinExistence type="predicted"/>
<comment type="caution">
    <text evidence="1">The sequence shown here is derived from an EMBL/GenBank/DDBJ whole genome shotgun (WGS) entry which is preliminary data.</text>
</comment>
<reference evidence="1" key="1">
    <citation type="journal article" date="2015" name="Nature">
        <title>Complex archaea that bridge the gap between prokaryotes and eukaryotes.</title>
        <authorList>
            <person name="Spang A."/>
            <person name="Saw J.H."/>
            <person name="Jorgensen S.L."/>
            <person name="Zaremba-Niedzwiedzka K."/>
            <person name="Martijn J."/>
            <person name="Lind A.E."/>
            <person name="van Eijk R."/>
            <person name="Schleper C."/>
            <person name="Guy L."/>
            <person name="Ettema T.J."/>
        </authorList>
    </citation>
    <scope>NUCLEOTIDE SEQUENCE</scope>
</reference>
<organism evidence="1">
    <name type="scientific">marine sediment metagenome</name>
    <dbReference type="NCBI Taxonomy" id="412755"/>
    <lineage>
        <taxon>unclassified sequences</taxon>
        <taxon>metagenomes</taxon>
        <taxon>ecological metagenomes</taxon>
    </lineage>
</organism>
<evidence type="ECO:0000313" key="1">
    <source>
        <dbReference type="EMBL" id="KKM69695.1"/>
    </source>
</evidence>
<accession>A0A0F9LZ21</accession>
<dbReference type="AlphaFoldDB" id="A0A0F9LZ21"/>
<protein>
    <submittedName>
        <fullName evidence="1">Uncharacterized protein</fullName>
    </submittedName>
</protein>
<name>A0A0F9LZ21_9ZZZZ</name>
<sequence>MRRIRRKGMGQVYGQDHGSAKLIEEEVALCRFLVRNNRATCAALARKYRVSQGAMWYAVHGVTWQHLSERVAPLSGPYRGSQKKSRIQWA</sequence>
<dbReference type="EMBL" id="LAZR01009947">
    <property type="protein sequence ID" value="KKM69695.1"/>
    <property type="molecule type" value="Genomic_DNA"/>
</dbReference>
<gene>
    <name evidence="1" type="ORF">LCGC14_1448270</name>
</gene>